<evidence type="ECO:0000313" key="1">
    <source>
        <dbReference type="EMBL" id="GMM52292.1"/>
    </source>
</evidence>
<keyword evidence="2" id="KW-1185">Reference proteome</keyword>
<name>A0AAV5RM14_STABA</name>
<proteinExistence type="predicted"/>
<sequence length="447" mass="51371">MSSDVSSPKNSLDEITLVMEYLSLRDDISATKENCSLNAIKVAYDSLQKLKQLSTPEDLKACIDMSKSPDAKFLEICITSLVLDSRNSVILDKILDDIPCVLQLLLKRMYRLRWEEVNDFWRLLEALCTSSGRIGTIASCFAHYLVAEYLKPEYRGCVDQMSLAIFTARIISSSKRYLDSRCQDSLDKISRSFFEVGKLYAPGIRYTIRCTSVRQRLLSSEEIEFTPDSNLIDCVDALINILTQNWPDCDLFSKDDFIPLLKDSTFINDIGPKLLRSCLSSREDRKIDGRIVLVDLFLNLRYYNLISDYSLFLPFLITWIQEEDFKSKRRKFDNAAALLLLILEGHFTPIAYSQGEAVVTALLTFMERSPPGSTSIVFLCDADGWQGKALLERILKVLDRVIEYVTLSPNQKERLREIYQKSDYQKELPNRIARQIFGENYPTMTLW</sequence>
<protein>
    <submittedName>
        <fullName evidence="1">Uncharacterized protein</fullName>
    </submittedName>
</protein>
<dbReference type="AlphaFoldDB" id="A0AAV5RM14"/>
<dbReference type="Proteomes" id="UP001362899">
    <property type="component" value="Unassembled WGS sequence"/>
</dbReference>
<dbReference type="EMBL" id="BTGC01000008">
    <property type="protein sequence ID" value="GMM52292.1"/>
    <property type="molecule type" value="Genomic_DNA"/>
</dbReference>
<evidence type="ECO:0000313" key="2">
    <source>
        <dbReference type="Proteomes" id="UP001362899"/>
    </source>
</evidence>
<comment type="caution">
    <text evidence="1">The sequence shown here is derived from an EMBL/GenBank/DDBJ whole genome shotgun (WGS) entry which is preliminary data.</text>
</comment>
<reference evidence="1 2" key="1">
    <citation type="journal article" date="2023" name="Elife">
        <title>Identification of key yeast species and microbe-microbe interactions impacting larval growth of Drosophila in the wild.</title>
        <authorList>
            <person name="Mure A."/>
            <person name="Sugiura Y."/>
            <person name="Maeda R."/>
            <person name="Honda K."/>
            <person name="Sakurai N."/>
            <person name="Takahashi Y."/>
            <person name="Watada M."/>
            <person name="Katoh T."/>
            <person name="Gotoh A."/>
            <person name="Gotoh Y."/>
            <person name="Taniguchi I."/>
            <person name="Nakamura K."/>
            <person name="Hayashi T."/>
            <person name="Katayama T."/>
            <person name="Uemura T."/>
            <person name="Hattori Y."/>
        </authorList>
    </citation>
    <scope>NUCLEOTIDE SEQUENCE [LARGE SCALE GENOMIC DNA]</scope>
    <source>
        <strain evidence="1 2">SB-73</strain>
    </source>
</reference>
<accession>A0AAV5RM14</accession>
<gene>
    <name evidence="1" type="ORF">DASB73_032550</name>
</gene>
<organism evidence="1 2">
    <name type="scientific">Starmerella bacillaris</name>
    <name type="common">Yeast</name>
    <name type="synonym">Candida zemplinina</name>
    <dbReference type="NCBI Taxonomy" id="1247836"/>
    <lineage>
        <taxon>Eukaryota</taxon>
        <taxon>Fungi</taxon>
        <taxon>Dikarya</taxon>
        <taxon>Ascomycota</taxon>
        <taxon>Saccharomycotina</taxon>
        <taxon>Dipodascomycetes</taxon>
        <taxon>Dipodascales</taxon>
        <taxon>Trichomonascaceae</taxon>
        <taxon>Starmerella</taxon>
    </lineage>
</organism>